<name>A0A6J4KE57_9BACT</name>
<evidence type="ECO:0000256" key="5">
    <source>
        <dbReference type="ARBA" id="ARBA00022801"/>
    </source>
</evidence>
<reference evidence="9" key="1">
    <citation type="submission" date="2020-02" db="EMBL/GenBank/DDBJ databases">
        <authorList>
            <person name="Meier V. D."/>
        </authorList>
    </citation>
    <scope>NUCLEOTIDE SEQUENCE</scope>
    <source>
        <strain evidence="9">AVDCRST_MAG89</strain>
    </source>
</reference>
<evidence type="ECO:0000256" key="4">
    <source>
        <dbReference type="ARBA" id="ARBA00016377"/>
    </source>
</evidence>
<evidence type="ECO:0000256" key="3">
    <source>
        <dbReference type="ARBA" id="ARBA00007275"/>
    </source>
</evidence>
<evidence type="ECO:0000256" key="1">
    <source>
        <dbReference type="ARBA" id="ARBA00000847"/>
    </source>
</evidence>
<keyword evidence="5 9" id="KW-0378">Hydrolase</keyword>
<dbReference type="InterPro" id="IPR000086">
    <property type="entry name" value="NUDIX_hydrolase_dom"/>
</dbReference>
<dbReference type="GO" id="GO:0016787">
    <property type="term" value="F:hydrolase activity"/>
    <property type="evidence" value="ECO:0007669"/>
    <property type="project" value="UniProtKB-KW"/>
</dbReference>
<dbReference type="SUPFAM" id="SSF55811">
    <property type="entry name" value="Nudix"/>
    <property type="match status" value="1"/>
</dbReference>
<evidence type="ECO:0000256" key="2">
    <source>
        <dbReference type="ARBA" id="ARBA00001946"/>
    </source>
</evidence>
<dbReference type="PANTHER" id="PTHR11839">
    <property type="entry name" value="UDP/ADP-SUGAR PYROPHOSPHATASE"/>
    <property type="match status" value="1"/>
</dbReference>
<dbReference type="EMBL" id="CADCTV010000140">
    <property type="protein sequence ID" value="CAA9303463.1"/>
    <property type="molecule type" value="Genomic_DNA"/>
</dbReference>
<feature type="domain" description="Nudix hydrolase" evidence="8">
    <location>
        <begin position="44"/>
        <end position="179"/>
    </location>
</feature>
<dbReference type="InterPro" id="IPR015797">
    <property type="entry name" value="NUDIX_hydrolase-like_dom_sf"/>
</dbReference>
<evidence type="ECO:0000259" key="8">
    <source>
        <dbReference type="PROSITE" id="PS51462"/>
    </source>
</evidence>
<gene>
    <name evidence="9" type="ORF">AVDCRST_MAG89-637</name>
</gene>
<dbReference type="AlphaFoldDB" id="A0A6J4KE57"/>
<dbReference type="GO" id="GO:0005829">
    <property type="term" value="C:cytosol"/>
    <property type="evidence" value="ECO:0007669"/>
    <property type="project" value="TreeGrafter"/>
</dbReference>
<comment type="similarity">
    <text evidence="3">Belongs to the Nudix hydrolase family. NudK subfamily.</text>
</comment>
<comment type="cofactor">
    <cofactor evidence="2">
        <name>Mg(2+)</name>
        <dbReference type="ChEBI" id="CHEBI:18420"/>
    </cofactor>
</comment>
<dbReference type="PROSITE" id="PS51462">
    <property type="entry name" value="NUDIX"/>
    <property type="match status" value="1"/>
</dbReference>
<evidence type="ECO:0000256" key="7">
    <source>
        <dbReference type="ARBA" id="ARBA00032272"/>
    </source>
</evidence>
<proteinExistence type="inferred from homology"/>
<evidence type="ECO:0000256" key="6">
    <source>
        <dbReference type="ARBA" id="ARBA00032162"/>
    </source>
</evidence>
<accession>A0A6J4KE57</accession>
<protein>
    <recommendedName>
        <fullName evidence="4">GDP-mannose pyrophosphatase</fullName>
    </recommendedName>
    <alternativeName>
        <fullName evidence="6">GDP-mannose hydrolase</fullName>
    </alternativeName>
    <alternativeName>
        <fullName evidence="7">GDPMK</fullName>
    </alternativeName>
</protein>
<dbReference type="GO" id="GO:0019693">
    <property type="term" value="P:ribose phosphate metabolic process"/>
    <property type="evidence" value="ECO:0007669"/>
    <property type="project" value="TreeGrafter"/>
</dbReference>
<organism evidence="9">
    <name type="scientific">uncultured Gemmatimonadota bacterium</name>
    <dbReference type="NCBI Taxonomy" id="203437"/>
    <lineage>
        <taxon>Bacteria</taxon>
        <taxon>Pseudomonadati</taxon>
        <taxon>Gemmatimonadota</taxon>
        <taxon>environmental samples</taxon>
    </lineage>
</organism>
<dbReference type="CDD" id="cd03424">
    <property type="entry name" value="NUDIX_ADPRase_Nudt5_UGPPase_Nudt14"/>
    <property type="match status" value="1"/>
</dbReference>
<dbReference type="Pfam" id="PF00293">
    <property type="entry name" value="NUDIX"/>
    <property type="match status" value="1"/>
</dbReference>
<dbReference type="GO" id="GO:0006753">
    <property type="term" value="P:nucleoside phosphate metabolic process"/>
    <property type="evidence" value="ECO:0007669"/>
    <property type="project" value="TreeGrafter"/>
</dbReference>
<evidence type="ECO:0000313" key="9">
    <source>
        <dbReference type="EMBL" id="CAA9303463.1"/>
    </source>
</evidence>
<dbReference type="Gene3D" id="3.90.79.10">
    <property type="entry name" value="Nucleoside Triphosphate Pyrophosphohydrolase"/>
    <property type="match status" value="1"/>
</dbReference>
<sequence length="190" mass="20973">MADGERGTELGLIERRPVHSGRIVDLGVDTVRFPDGSTGEMEMIRHSGASAVLPVLSDPDGPDPQIVLVRQYRYASGGYLYEVPAGRPDRPGEPWEECARRELREETGLEAGTLRPLTSIWTTPGFTDERIHLFLATDLTAGDTEYDADEFMETVKLPMSEALRMVRDGEITDGKTICTLLYAAGFVFGH</sequence>
<dbReference type="PANTHER" id="PTHR11839:SF18">
    <property type="entry name" value="NUDIX HYDROLASE DOMAIN-CONTAINING PROTEIN"/>
    <property type="match status" value="1"/>
</dbReference>
<comment type="catalytic activity">
    <reaction evidence="1">
        <text>GDP-alpha-D-mannose + H2O = alpha-D-mannose 1-phosphate + GMP + 2 H(+)</text>
        <dbReference type="Rhea" id="RHEA:27978"/>
        <dbReference type="ChEBI" id="CHEBI:15377"/>
        <dbReference type="ChEBI" id="CHEBI:15378"/>
        <dbReference type="ChEBI" id="CHEBI:57527"/>
        <dbReference type="ChEBI" id="CHEBI:58115"/>
        <dbReference type="ChEBI" id="CHEBI:58409"/>
    </reaction>
</comment>